<reference evidence="1" key="1">
    <citation type="journal article" date="2014" name="Front. Microbiol.">
        <title>High frequency of phylogenetically diverse reductive dehalogenase-homologous genes in deep subseafloor sedimentary metagenomes.</title>
        <authorList>
            <person name="Kawai M."/>
            <person name="Futagami T."/>
            <person name="Toyoda A."/>
            <person name="Takaki Y."/>
            <person name="Nishi S."/>
            <person name="Hori S."/>
            <person name="Arai W."/>
            <person name="Tsubouchi T."/>
            <person name="Morono Y."/>
            <person name="Uchiyama I."/>
            <person name="Ito T."/>
            <person name="Fujiyama A."/>
            <person name="Inagaki F."/>
            <person name="Takami H."/>
        </authorList>
    </citation>
    <scope>NUCLEOTIDE SEQUENCE</scope>
    <source>
        <strain evidence="1">Expedition CK06-06</strain>
    </source>
</reference>
<name>X1DTI6_9ZZZZ</name>
<gene>
    <name evidence="1" type="ORF">S01H4_64554</name>
</gene>
<dbReference type="AlphaFoldDB" id="X1DTI6"/>
<dbReference type="EMBL" id="BART01039191">
    <property type="protein sequence ID" value="GAH11535.1"/>
    <property type="molecule type" value="Genomic_DNA"/>
</dbReference>
<protein>
    <submittedName>
        <fullName evidence="1">Uncharacterized protein</fullName>
    </submittedName>
</protein>
<evidence type="ECO:0000313" key="1">
    <source>
        <dbReference type="EMBL" id="GAH11535.1"/>
    </source>
</evidence>
<sequence length="112" mass="12795">MAITEAKESRQVNITTFGSTFRRIFNALWTDWDNVFDMYIGMQLGLSSLDGDYNADADSSKALRVTQMGTRYINETNCRINVFYSTDNQTNQLALPDQALSWQEDFDIGSEE</sequence>
<accession>X1DTI6</accession>
<organism evidence="1">
    <name type="scientific">marine sediment metagenome</name>
    <dbReference type="NCBI Taxonomy" id="412755"/>
    <lineage>
        <taxon>unclassified sequences</taxon>
        <taxon>metagenomes</taxon>
        <taxon>ecological metagenomes</taxon>
    </lineage>
</organism>
<proteinExistence type="predicted"/>
<feature type="non-terminal residue" evidence="1">
    <location>
        <position position="112"/>
    </location>
</feature>
<comment type="caution">
    <text evidence="1">The sequence shown here is derived from an EMBL/GenBank/DDBJ whole genome shotgun (WGS) entry which is preliminary data.</text>
</comment>